<gene>
    <name evidence="2" type="ORF">ESP62_008420</name>
</gene>
<evidence type="ECO:0000313" key="2">
    <source>
        <dbReference type="EMBL" id="KAA1378376.1"/>
    </source>
</evidence>
<sequence>MVRVLAVADEEVAAMPARARGLEVDLVLAAGDLPWDYLERLGSLIDAPAAFVPGNHDPRISRTSTGPRGFVAADEHAVTVGGLRVAGLGGCVRYNGGDHQYTQKQYDRRARTLLRRAGGEPVDILLTHAPPLGLGDDDDPSHLGIDALHGVLETLRPTWHLHGHIHPFGMHKDDRHVGRTTIRNVIPWHVVDIEPRAARSASDATRRGA</sequence>
<dbReference type="Gene3D" id="3.60.21.10">
    <property type="match status" value="1"/>
</dbReference>
<organism evidence="2 3">
    <name type="scientific">Aeromicrobium fastidiosum</name>
    <dbReference type="NCBI Taxonomy" id="52699"/>
    <lineage>
        <taxon>Bacteria</taxon>
        <taxon>Bacillati</taxon>
        <taxon>Actinomycetota</taxon>
        <taxon>Actinomycetes</taxon>
        <taxon>Propionibacteriales</taxon>
        <taxon>Nocardioidaceae</taxon>
        <taxon>Aeromicrobium</taxon>
    </lineage>
</organism>
<dbReference type="InterPro" id="IPR029052">
    <property type="entry name" value="Metallo-depent_PP-like"/>
</dbReference>
<accession>A0A641AND1</accession>
<proteinExistence type="predicted"/>
<dbReference type="EMBL" id="SDPP02000002">
    <property type="protein sequence ID" value="KAA1378376.1"/>
    <property type="molecule type" value="Genomic_DNA"/>
</dbReference>
<name>A0A641AND1_9ACTN</name>
<comment type="caution">
    <text evidence="2">The sequence shown here is derived from an EMBL/GenBank/DDBJ whole genome shotgun (WGS) entry which is preliminary data.</text>
</comment>
<evidence type="ECO:0000313" key="3">
    <source>
        <dbReference type="Proteomes" id="UP001515100"/>
    </source>
</evidence>
<dbReference type="SUPFAM" id="SSF56300">
    <property type="entry name" value="Metallo-dependent phosphatases"/>
    <property type="match status" value="1"/>
</dbReference>
<dbReference type="InterPro" id="IPR004843">
    <property type="entry name" value="Calcineurin-like_PHP"/>
</dbReference>
<dbReference type="Pfam" id="PF00149">
    <property type="entry name" value="Metallophos"/>
    <property type="match status" value="1"/>
</dbReference>
<dbReference type="OrthoDB" id="9783591at2"/>
<protein>
    <submittedName>
        <fullName evidence="2">Metallophosphoesterase</fullName>
    </submittedName>
</protein>
<dbReference type="GO" id="GO:0016787">
    <property type="term" value="F:hydrolase activity"/>
    <property type="evidence" value="ECO:0007669"/>
    <property type="project" value="InterPro"/>
</dbReference>
<evidence type="ECO:0000259" key="1">
    <source>
        <dbReference type="Pfam" id="PF00149"/>
    </source>
</evidence>
<dbReference type="Proteomes" id="UP001515100">
    <property type="component" value="Unassembled WGS sequence"/>
</dbReference>
<reference evidence="2" key="1">
    <citation type="submission" date="2019-09" db="EMBL/GenBank/DDBJ databases">
        <authorList>
            <person name="Li J."/>
        </authorList>
    </citation>
    <scope>NUCLEOTIDE SEQUENCE [LARGE SCALE GENOMIC DNA]</scope>
    <source>
        <strain evidence="2">NRBC 14897</strain>
    </source>
</reference>
<dbReference type="RefSeq" id="WP_129182781.1">
    <property type="nucleotide sequence ID" value="NZ_JAGIOG010000001.1"/>
</dbReference>
<feature type="domain" description="Calcineurin-like phosphoesterase" evidence="1">
    <location>
        <begin position="22"/>
        <end position="167"/>
    </location>
</feature>
<keyword evidence="3" id="KW-1185">Reference proteome</keyword>
<dbReference type="AlphaFoldDB" id="A0A641AND1"/>